<gene>
    <name evidence="12" type="ORF">H6G68_14760</name>
</gene>
<dbReference type="CDD" id="cd00082">
    <property type="entry name" value="HisKA"/>
    <property type="match status" value="1"/>
</dbReference>
<dbReference type="Gene3D" id="3.30.450.20">
    <property type="entry name" value="PAS domain"/>
    <property type="match status" value="1"/>
</dbReference>
<keyword evidence="13" id="KW-1185">Reference proteome</keyword>
<dbReference type="Pfam" id="PF00512">
    <property type="entry name" value="HisKA"/>
    <property type="match status" value="1"/>
</dbReference>
<dbReference type="PROSITE" id="PS50112">
    <property type="entry name" value="PAS"/>
    <property type="match status" value="1"/>
</dbReference>
<evidence type="ECO:0000313" key="12">
    <source>
        <dbReference type="EMBL" id="MBD2692997.1"/>
    </source>
</evidence>
<dbReference type="InterPro" id="IPR013655">
    <property type="entry name" value="PAS_fold_3"/>
</dbReference>
<comment type="caution">
    <text evidence="12">The sequence shown here is derived from an EMBL/GenBank/DDBJ whole genome shotgun (WGS) entry which is preliminary data.</text>
</comment>
<dbReference type="InterPro" id="IPR011006">
    <property type="entry name" value="CheY-like_superfamily"/>
</dbReference>
<dbReference type="NCBIfam" id="TIGR00229">
    <property type="entry name" value="sensory_box"/>
    <property type="match status" value="1"/>
</dbReference>
<evidence type="ECO:0000256" key="6">
    <source>
        <dbReference type="PROSITE-ProRule" id="PRU00169"/>
    </source>
</evidence>
<dbReference type="InterPro" id="IPR035965">
    <property type="entry name" value="PAS-like_dom_sf"/>
</dbReference>
<sequence length="724" mass="80282">MVSSAKVNILMVDDHSENLLALEAILQSLGHNLVKATSGAQALRCLLTQDFAVILLDVQMPDIDGFETAALIRQRERSQYTPIIFLTAFSNSESMVFKGYSLGAVDYLFKPIDPEILKFKVAAFVELFEKTMEVKQQAAELITANAQLRRSEEQFRCLSACSPVGIFLTDIAGLCTYTNPRYQTILGITPEESLGEGWLRSLHPQDREQVLAEWLICIREGREYSREFRILMPAGILRWVNFHSSPMLSDQGKIIGYVGTVEDISDRKQAEEERTKLLREQAALKEAEAANRMKDEFLATLSHELRTPLNSILGWSKLLRNRKLDEKTTARALETIERNALSQEQLIEDILDVSRIIHGKLSLNICPVNLLPIIEAALDTVHLQAQAKNILFSFFVVTDTGQHRTITPINQEELTSSPLSSTSISPVLTFRVSGDQERLQQIVWNLLTNAIKFTPQDGKVEISLSVISSQETQQTEQRYAQIQVTDTGIGIKPDFIDCVFESFRQADGSITRSQTGLGLGLAIVRHLVELHGGTVYADSPGEGLGSTFTVKLPLLEAKNSLPHKASGVTTEIVETIDPNFSVSLHPLPLDNLEVLIVDDDIDTLSLLTLVLQDSGAKVRAVASAAEAFLEIQKCPPEVLISDIGMPEEDGYRLIRKVRLMEAEQGGQIPAIALTAYAREGDSTEILAAGFNMCASKPIELTALINMVTKLMGRKLKWKQCNLVI</sequence>
<reference evidence="12 13" key="1">
    <citation type="journal article" date="2020" name="ISME J.">
        <title>Comparative genomics reveals insights into cyanobacterial evolution and habitat adaptation.</title>
        <authorList>
            <person name="Chen M.Y."/>
            <person name="Teng W.K."/>
            <person name="Zhao L."/>
            <person name="Hu C.X."/>
            <person name="Zhou Y.K."/>
            <person name="Han B.P."/>
            <person name="Song L.R."/>
            <person name="Shu W.S."/>
        </authorList>
    </citation>
    <scope>NUCLEOTIDE SEQUENCE [LARGE SCALE GENOMIC DNA]</scope>
    <source>
        <strain evidence="12 13">FACHB-362</strain>
    </source>
</reference>
<dbReference type="InterPro" id="IPR001789">
    <property type="entry name" value="Sig_transdc_resp-reg_receiver"/>
</dbReference>
<feature type="modified residue" description="4-aspartylphosphate" evidence="6">
    <location>
        <position position="57"/>
    </location>
</feature>
<dbReference type="PRINTS" id="PR00344">
    <property type="entry name" value="BCTRLSENSOR"/>
</dbReference>
<dbReference type="SUPFAM" id="SSF52172">
    <property type="entry name" value="CheY-like"/>
    <property type="match status" value="2"/>
</dbReference>
<dbReference type="PROSITE" id="PS50109">
    <property type="entry name" value="HIS_KIN"/>
    <property type="match status" value="1"/>
</dbReference>
<evidence type="ECO:0000259" key="11">
    <source>
        <dbReference type="PROSITE" id="PS50113"/>
    </source>
</evidence>
<feature type="domain" description="Response regulatory" evidence="9">
    <location>
        <begin position="8"/>
        <end position="125"/>
    </location>
</feature>
<dbReference type="InterPro" id="IPR004358">
    <property type="entry name" value="Sig_transdc_His_kin-like_C"/>
</dbReference>
<feature type="coiled-coil region" evidence="7">
    <location>
        <begin position="261"/>
        <end position="290"/>
    </location>
</feature>
<dbReference type="InterPro" id="IPR003661">
    <property type="entry name" value="HisK_dim/P_dom"/>
</dbReference>
<dbReference type="SMART" id="SM00388">
    <property type="entry name" value="HisKA"/>
    <property type="match status" value="1"/>
</dbReference>
<dbReference type="InterPro" id="IPR000700">
    <property type="entry name" value="PAS-assoc_C"/>
</dbReference>
<dbReference type="Gene3D" id="3.40.50.2300">
    <property type="match status" value="2"/>
</dbReference>
<feature type="domain" description="PAS" evidence="10">
    <location>
        <begin position="151"/>
        <end position="210"/>
    </location>
</feature>
<dbReference type="SMART" id="SM00086">
    <property type="entry name" value="PAC"/>
    <property type="match status" value="1"/>
</dbReference>
<evidence type="ECO:0000256" key="2">
    <source>
        <dbReference type="ARBA" id="ARBA00012438"/>
    </source>
</evidence>
<dbReference type="RefSeq" id="WP_190907319.1">
    <property type="nucleotide sequence ID" value="NZ_JACJTQ010000021.1"/>
</dbReference>
<dbReference type="Proteomes" id="UP000660381">
    <property type="component" value="Unassembled WGS sequence"/>
</dbReference>
<keyword evidence="7" id="KW-0175">Coiled coil</keyword>
<evidence type="ECO:0000256" key="7">
    <source>
        <dbReference type="SAM" id="Coils"/>
    </source>
</evidence>
<dbReference type="PROSITE" id="PS50113">
    <property type="entry name" value="PAC"/>
    <property type="match status" value="1"/>
</dbReference>
<dbReference type="EMBL" id="JACJTQ010000021">
    <property type="protein sequence ID" value="MBD2692997.1"/>
    <property type="molecule type" value="Genomic_DNA"/>
</dbReference>
<dbReference type="Pfam" id="PF08447">
    <property type="entry name" value="PAS_3"/>
    <property type="match status" value="1"/>
</dbReference>
<dbReference type="EC" id="2.7.13.3" evidence="2"/>
<dbReference type="SMART" id="SM00448">
    <property type="entry name" value="REC"/>
    <property type="match status" value="2"/>
</dbReference>
<dbReference type="InterPro" id="IPR003594">
    <property type="entry name" value="HATPase_dom"/>
</dbReference>
<feature type="domain" description="Response regulatory" evidence="9">
    <location>
        <begin position="593"/>
        <end position="711"/>
    </location>
</feature>
<keyword evidence="4" id="KW-0808">Transferase</keyword>
<dbReference type="SMART" id="SM00091">
    <property type="entry name" value="PAS"/>
    <property type="match status" value="1"/>
</dbReference>
<dbReference type="Pfam" id="PF02518">
    <property type="entry name" value="HATPase_c"/>
    <property type="match status" value="1"/>
</dbReference>
<dbReference type="InterPro" id="IPR000014">
    <property type="entry name" value="PAS"/>
</dbReference>
<dbReference type="InterPro" id="IPR001610">
    <property type="entry name" value="PAC"/>
</dbReference>
<evidence type="ECO:0000313" key="13">
    <source>
        <dbReference type="Proteomes" id="UP000660381"/>
    </source>
</evidence>
<feature type="domain" description="PAC" evidence="11">
    <location>
        <begin position="224"/>
        <end position="276"/>
    </location>
</feature>
<keyword evidence="3 6" id="KW-0597">Phosphoprotein</keyword>
<dbReference type="SMART" id="SM00387">
    <property type="entry name" value="HATPase_c"/>
    <property type="match status" value="1"/>
</dbReference>
<evidence type="ECO:0000259" key="8">
    <source>
        <dbReference type="PROSITE" id="PS50109"/>
    </source>
</evidence>
<dbReference type="SUPFAM" id="SSF47384">
    <property type="entry name" value="Homodimeric domain of signal transducing histidine kinase"/>
    <property type="match status" value="1"/>
</dbReference>
<name>A0ABR8J677_9NOST</name>
<dbReference type="Gene3D" id="1.10.287.130">
    <property type="match status" value="1"/>
</dbReference>
<proteinExistence type="predicted"/>
<keyword evidence="4" id="KW-0418">Kinase</keyword>
<evidence type="ECO:0000259" key="10">
    <source>
        <dbReference type="PROSITE" id="PS50112"/>
    </source>
</evidence>
<evidence type="ECO:0000256" key="3">
    <source>
        <dbReference type="ARBA" id="ARBA00022553"/>
    </source>
</evidence>
<protein>
    <recommendedName>
        <fullName evidence="2">histidine kinase</fullName>
        <ecNumber evidence="2">2.7.13.3</ecNumber>
    </recommendedName>
</protein>
<dbReference type="PANTHER" id="PTHR43547">
    <property type="entry name" value="TWO-COMPONENT HISTIDINE KINASE"/>
    <property type="match status" value="1"/>
</dbReference>
<comment type="catalytic activity">
    <reaction evidence="1">
        <text>ATP + protein L-histidine = ADP + protein N-phospho-L-histidine.</text>
        <dbReference type="EC" id="2.7.13.3"/>
    </reaction>
</comment>
<dbReference type="PROSITE" id="PS50110">
    <property type="entry name" value="RESPONSE_REGULATORY"/>
    <property type="match status" value="2"/>
</dbReference>
<dbReference type="SUPFAM" id="SSF55874">
    <property type="entry name" value="ATPase domain of HSP90 chaperone/DNA topoisomerase II/histidine kinase"/>
    <property type="match status" value="1"/>
</dbReference>
<dbReference type="SUPFAM" id="SSF55785">
    <property type="entry name" value="PYP-like sensor domain (PAS domain)"/>
    <property type="match status" value="1"/>
</dbReference>
<dbReference type="InterPro" id="IPR036890">
    <property type="entry name" value="HATPase_C_sf"/>
</dbReference>
<evidence type="ECO:0000256" key="1">
    <source>
        <dbReference type="ARBA" id="ARBA00000085"/>
    </source>
</evidence>
<keyword evidence="5" id="KW-0902">Two-component regulatory system</keyword>
<dbReference type="Pfam" id="PF00072">
    <property type="entry name" value="Response_reg"/>
    <property type="match status" value="2"/>
</dbReference>
<feature type="modified residue" description="4-aspartylphosphate" evidence="6">
    <location>
        <position position="642"/>
    </location>
</feature>
<dbReference type="InterPro" id="IPR036097">
    <property type="entry name" value="HisK_dim/P_sf"/>
</dbReference>
<dbReference type="PANTHER" id="PTHR43547:SF2">
    <property type="entry name" value="HYBRID SIGNAL TRANSDUCTION HISTIDINE KINASE C"/>
    <property type="match status" value="1"/>
</dbReference>
<dbReference type="Gene3D" id="3.30.565.10">
    <property type="entry name" value="Histidine kinase-like ATPase, C-terminal domain"/>
    <property type="match status" value="1"/>
</dbReference>
<evidence type="ECO:0000256" key="4">
    <source>
        <dbReference type="ARBA" id="ARBA00022777"/>
    </source>
</evidence>
<evidence type="ECO:0000259" key="9">
    <source>
        <dbReference type="PROSITE" id="PS50110"/>
    </source>
</evidence>
<feature type="domain" description="Histidine kinase" evidence="8">
    <location>
        <begin position="300"/>
        <end position="556"/>
    </location>
</feature>
<dbReference type="CDD" id="cd16922">
    <property type="entry name" value="HATPase_EvgS-ArcB-TorS-like"/>
    <property type="match status" value="1"/>
</dbReference>
<accession>A0ABR8J677</accession>
<evidence type="ECO:0000256" key="5">
    <source>
        <dbReference type="ARBA" id="ARBA00023012"/>
    </source>
</evidence>
<dbReference type="CDD" id="cd17580">
    <property type="entry name" value="REC_2_DhkD-like"/>
    <property type="match status" value="1"/>
</dbReference>
<dbReference type="CDD" id="cd00130">
    <property type="entry name" value="PAS"/>
    <property type="match status" value="1"/>
</dbReference>
<organism evidence="12 13">
    <name type="scientific">Anabaena catenula FACHB-362</name>
    <dbReference type="NCBI Taxonomy" id="2692877"/>
    <lineage>
        <taxon>Bacteria</taxon>
        <taxon>Bacillati</taxon>
        <taxon>Cyanobacteriota</taxon>
        <taxon>Cyanophyceae</taxon>
        <taxon>Nostocales</taxon>
        <taxon>Nostocaceae</taxon>
        <taxon>Anabaena</taxon>
    </lineage>
</organism>
<dbReference type="InterPro" id="IPR005467">
    <property type="entry name" value="His_kinase_dom"/>
</dbReference>